<comment type="caution">
    <text evidence="2">The sequence shown here is derived from an EMBL/GenBank/DDBJ whole genome shotgun (WGS) entry which is preliminary data.</text>
</comment>
<sequence length="669" mass="71916">MSEEQADTGPVEAWLAEVAAKSRQPLHVVREVLAQHRVRPQMAAPRPHRLLVTSVAFDGFRPAADSVAGEKGGEPFTFSWDLGPGLWCLASLGKNEAGKSSVLEIVLWCLRGRSGLQRDVRHWLRTVRVGFELDGEPLLVDIAVRAGSPQGHVVSTQSGTVLVDFDGLADFEEAMDAFMLERLGLEPLRTAQAAPGGPSEPPITGELSWPSYASALHVSRSGLGILLGNDARHGLPTRLLELFLGAPWASTKVEAAVALKIVRAQLSAARSRAVGDAEARKAQLEELSRRLKQAQDRLAALDGAGGTAADVQQLYTELAASTRVAVTAQDAVLAVRSTHNELEAQRRDLAAAVHTAEEASLARAFFHTLMPTVCPRCDAAVDRARWEREREGHCSLCASDLHEAHSSADEDESGAQTADLRQMLVEVQQAVDGAAAELAQAQQQASQAEAVREGATGRLQEALGSPGLRERREMELVVARLEGAVEERSGRFADLDASVDLAPLEGAGAVLAAAEKLAMDRRTQVLKKVLGDVEKDIVVMGRALGLEMLKEVKLGGNASLTVWKGGQKHSYGSLTEGEQLRLKIVTTIALLRHGYRSGVGRYPGLLFIDSPGAEEVDAGDLQHMLRDLVTLTEMVPELQVIVATARGAEVREIVSADNMRLAAEGQRLW</sequence>
<evidence type="ECO:0008006" key="4">
    <source>
        <dbReference type="Google" id="ProtNLM"/>
    </source>
</evidence>
<evidence type="ECO:0000313" key="3">
    <source>
        <dbReference type="Proteomes" id="UP000253741"/>
    </source>
</evidence>
<protein>
    <recommendedName>
        <fullName evidence="4">Large ATP-binding protein</fullName>
    </recommendedName>
</protein>
<gene>
    <name evidence="2" type="ORF">DVH02_05835</name>
</gene>
<evidence type="ECO:0000313" key="2">
    <source>
        <dbReference type="EMBL" id="RDG39065.1"/>
    </source>
</evidence>
<name>A0A370BI49_9ACTN</name>
<dbReference type="EMBL" id="QQNA01000033">
    <property type="protein sequence ID" value="RDG39065.1"/>
    <property type="molecule type" value="Genomic_DNA"/>
</dbReference>
<feature type="coiled-coil region" evidence="1">
    <location>
        <begin position="424"/>
        <end position="458"/>
    </location>
</feature>
<dbReference type="Proteomes" id="UP000253741">
    <property type="component" value="Unassembled WGS sequence"/>
</dbReference>
<organism evidence="2 3">
    <name type="scientific">Streptomyces corynorhini</name>
    <dbReference type="NCBI Taxonomy" id="2282652"/>
    <lineage>
        <taxon>Bacteria</taxon>
        <taxon>Bacillati</taxon>
        <taxon>Actinomycetota</taxon>
        <taxon>Actinomycetes</taxon>
        <taxon>Kitasatosporales</taxon>
        <taxon>Streptomycetaceae</taxon>
        <taxon>Streptomyces</taxon>
    </lineage>
</organism>
<dbReference type="InterPro" id="IPR027417">
    <property type="entry name" value="P-loop_NTPase"/>
</dbReference>
<feature type="coiled-coil region" evidence="1">
    <location>
        <begin position="274"/>
        <end position="304"/>
    </location>
</feature>
<keyword evidence="1" id="KW-0175">Coiled coil</keyword>
<reference evidence="2 3" key="1">
    <citation type="submission" date="2018-07" db="EMBL/GenBank/DDBJ databases">
        <title>Streptomyces species from bats.</title>
        <authorList>
            <person name="Dunlap C."/>
        </authorList>
    </citation>
    <scope>NUCLEOTIDE SEQUENCE [LARGE SCALE GENOMIC DNA]</scope>
    <source>
        <strain evidence="2 3">AC230</strain>
    </source>
</reference>
<accession>A0A370BI49</accession>
<dbReference type="OrthoDB" id="4773646at2"/>
<keyword evidence="3" id="KW-1185">Reference proteome</keyword>
<dbReference type="AlphaFoldDB" id="A0A370BI49"/>
<dbReference type="SUPFAM" id="SSF52540">
    <property type="entry name" value="P-loop containing nucleoside triphosphate hydrolases"/>
    <property type="match status" value="1"/>
</dbReference>
<evidence type="ECO:0000256" key="1">
    <source>
        <dbReference type="SAM" id="Coils"/>
    </source>
</evidence>
<proteinExistence type="predicted"/>
<dbReference type="RefSeq" id="WP_114622608.1">
    <property type="nucleotide sequence ID" value="NZ_QQNA01000033.1"/>
</dbReference>